<dbReference type="PRINTS" id="PR01609">
    <property type="entry name" value="CD36FAMILY"/>
</dbReference>
<dbReference type="InterPro" id="IPR002159">
    <property type="entry name" value="CD36_fam"/>
</dbReference>
<evidence type="ECO:0000256" key="6">
    <source>
        <dbReference type="ARBA" id="ARBA00023180"/>
    </source>
</evidence>
<evidence type="ECO:0000256" key="1">
    <source>
        <dbReference type="ARBA" id="ARBA00004370"/>
    </source>
</evidence>
<feature type="transmembrane region" description="Helical" evidence="7">
    <location>
        <begin position="70"/>
        <end position="92"/>
    </location>
</feature>
<feature type="transmembrane region" description="Helical" evidence="7">
    <location>
        <begin position="526"/>
        <end position="550"/>
    </location>
</feature>
<keyword evidence="9" id="KW-1185">Reference proteome</keyword>
<evidence type="ECO:0000256" key="2">
    <source>
        <dbReference type="ARBA" id="ARBA00010532"/>
    </source>
</evidence>
<evidence type="ECO:0000256" key="4">
    <source>
        <dbReference type="ARBA" id="ARBA00022989"/>
    </source>
</evidence>
<keyword evidence="5 7" id="KW-0472">Membrane</keyword>
<dbReference type="PANTHER" id="PTHR11923:SF51">
    <property type="entry name" value="LYSOSOME MEMBRANE PROTEIN 2"/>
    <property type="match status" value="1"/>
</dbReference>
<organism evidence="8 9">
    <name type="scientific">Taenia crassiceps</name>
    <dbReference type="NCBI Taxonomy" id="6207"/>
    <lineage>
        <taxon>Eukaryota</taxon>
        <taxon>Metazoa</taxon>
        <taxon>Spiralia</taxon>
        <taxon>Lophotrochozoa</taxon>
        <taxon>Platyhelminthes</taxon>
        <taxon>Cestoda</taxon>
        <taxon>Eucestoda</taxon>
        <taxon>Cyclophyllidea</taxon>
        <taxon>Taeniidae</taxon>
        <taxon>Taenia</taxon>
    </lineage>
</organism>
<evidence type="ECO:0000313" key="8">
    <source>
        <dbReference type="EMBL" id="KAL5106452.1"/>
    </source>
</evidence>
<reference evidence="8 9" key="1">
    <citation type="journal article" date="2022" name="Front. Cell. Infect. Microbiol.">
        <title>The Genomes of Two Strains of Taenia crassiceps the Animal Model for the Study of Human Cysticercosis.</title>
        <authorList>
            <person name="Bobes R.J."/>
            <person name="Estrada K."/>
            <person name="Rios-Valencia D.G."/>
            <person name="Calderon-Gallegos A."/>
            <person name="de la Torre P."/>
            <person name="Carrero J.C."/>
            <person name="Sanchez-Flores A."/>
            <person name="Laclette J.P."/>
        </authorList>
    </citation>
    <scope>NUCLEOTIDE SEQUENCE [LARGE SCALE GENOMIC DNA]</scope>
    <source>
        <strain evidence="8">WFUcys</strain>
    </source>
</reference>
<name>A0ABR4Q9Y1_9CEST</name>
<keyword evidence="8" id="KW-0675">Receptor</keyword>
<dbReference type="PANTHER" id="PTHR11923">
    <property type="entry name" value="SCAVENGER RECEPTOR CLASS B TYPE-1 SR-B1"/>
    <property type="match status" value="1"/>
</dbReference>
<keyword evidence="6" id="KW-0325">Glycoprotein</keyword>
<proteinExistence type="inferred from homology"/>
<sequence length="574" mass="64002">MQPNHHHHLSVLPYSRVKWLYMKLNSEVSSHAPYRSWRFASFPYFTFCSSSSDISKTTRIWRVSTVPKKAAIVVGVVTAITLLIAVLLLILFGTFDRLVDRMIHASVVITPTSSVYSNWVSPDTPIYFSIYLFNITNQEDIERGAKPRIEQIGPYVYMEKREKTNITWPKGDHSQVSFYQRLTFTFNRNLSVGDPDKDIVIGISIPFVTLSANMELGVGLSTNEYALMTIFVEPKLFVETSVTKFLWGYVDPITDACNTFDSRKCPSHKVGVMFGKNGTDDGPFVIETGVNDITKLGNILSYKGKSTVDVWSSDEANQIKGTDGSHVAPGLSMHSRRFIFATDLCRSFELKVDGLRKLTNSDKLKALALGGTPETAQPASVNPANKAYCPVLTPGPPCPPAGTFDLSSCRKQGDLRPPIYSSQPYFFGADPALRDEVEGLPTPTADNASTKVFVEPRLGLVVEAYKRLQISAYVRPSKIMSDQFKNWTKPTFLPVVWFEEKAVAEADALEVLYTSVYEKPNCGRRIILITMVVFVGLLLILLITLAILLFQICHQHSRTGDVIKSRLLIPTRAG</sequence>
<dbReference type="Proteomes" id="UP001651158">
    <property type="component" value="Unassembled WGS sequence"/>
</dbReference>
<comment type="similarity">
    <text evidence="2">Belongs to the CD36 family.</text>
</comment>
<accession>A0ABR4Q9Y1</accession>
<comment type="subcellular location">
    <subcellularLocation>
        <location evidence="1">Membrane</location>
    </subcellularLocation>
</comment>
<gene>
    <name evidence="8" type="ORF">TcWFU_009872</name>
</gene>
<comment type="caution">
    <text evidence="8">The sequence shown here is derived from an EMBL/GenBank/DDBJ whole genome shotgun (WGS) entry which is preliminary data.</text>
</comment>
<keyword evidence="4 7" id="KW-1133">Transmembrane helix</keyword>
<evidence type="ECO:0000256" key="5">
    <source>
        <dbReference type="ARBA" id="ARBA00023136"/>
    </source>
</evidence>
<evidence type="ECO:0000256" key="7">
    <source>
        <dbReference type="SAM" id="Phobius"/>
    </source>
</evidence>
<dbReference type="Pfam" id="PF01130">
    <property type="entry name" value="CD36"/>
    <property type="match status" value="1"/>
</dbReference>
<keyword evidence="3 7" id="KW-0812">Transmembrane</keyword>
<dbReference type="EMBL" id="JAKROA010000006">
    <property type="protein sequence ID" value="KAL5106452.1"/>
    <property type="molecule type" value="Genomic_DNA"/>
</dbReference>
<protein>
    <submittedName>
        <fullName evidence="8">Scavenger receptor clas B member 1</fullName>
    </submittedName>
</protein>
<evidence type="ECO:0000313" key="9">
    <source>
        <dbReference type="Proteomes" id="UP001651158"/>
    </source>
</evidence>
<evidence type="ECO:0000256" key="3">
    <source>
        <dbReference type="ARBA" id="ARBA00022692"/>
    </source>
</evidence>